<sequence>MEMLKDLKKGQCIFSDFYGRVGKMVVHCPFEEMTEAFRTQEDSASSKAEEKFAM</sequence>
<evidence type="ECO:0000313" key="1">
    <source>
        <dbReference type="EMBL" id="SUK19176.1"/>
    </source>
</evidence>
<gene>
    <name evidence="3" type="ORF">NCTC10702_01245</name>
    <name evidence="1" type="ORF">NCTC7972_02701</name>
    <name evidence="2" type="ORF">NCTC7972_03200</name>
</gene>
<evidence type="ECO:0000313" key="2">
    <source>
        <dbReference type="EMBL" id="SUK62580.1"/>
    </source>
</evidence>
<reference evidence="4 5" key="1">
    <citation type="submission" date="2018-06" db="EMBL/GenBank/DDBJ databases">
        <authorList>
            <consortium name="Pathogen Informatics"/>
            <person name="Doyle S."/>
        </authorList>
    </citation>
    <scope>NUCLEOTIDE SEQUENCE [LARGE SCALE GENOMIC DNA]</scope>
    <source>
        <strain evidence="3 4">NCTC10702</strain>
        <strain evidence="1 5">NCTC7972</strain>
    </source>
</reference>
<evidence type="ECO:0000313" key="3">
    <source>
        <dbReference type="EMBL" id="SUL33288.1"/>
    </source>
</evidence>
<proteinExistence type="predicted"/>
<dbReference type="AlphaFoldDB" id="A0A380EEX7"/>
<name>A0A380EEX7_STAAU</name>
<accession>A0A380EEX7</accession>
<dbReference type="Proteomes" id="UP000254116">
    <property type="component" value="Unassembled WGS sequence"/>
</dbReference>
<dbReference type="EMBL" id="UHAI01000002">
    <property type="protein sequence ID" value="SUK19176.1"/>
    <property type="molecule type" value="Genomic_DNA"/>
</dbReference>
<protein>
    <submittedName>
        <fullName evidence="3">NTPase</fullName>
    </submittedName>
</protein>
<dbReference type="Pfam" id="PF12846">
    <property type="entry name" value="AAA_10"/>
    <property type="match status" value="1"/>
</dbReference>
<dbReference type="EMBL" id="UHAI01000007">
    <property type="protein sequence ID" value="SUK62580.1"/>
    <property type="molecule type" value="Genomic_DNA"/>
</dbReference>
<organism evidence="3 4">
    <name type="scientific">Staphylococcus aureus</name>
    <dbReference type="NCBI Taxonomy" id="1280"/>
    <lineage>
        <taxon>Bacteria</taxon>
        <taxon>Bacillati</taxon>
        <taxon>Bacillota</taxon>
        <taxon>Bacilli</taxon>
        <taxon>Bacillales</taxon>
        <taxon>Staphylococcaceae</taxon>
        <taxon>Staphylococcus</taxon>
    </lineage>
</organism>
<dbReference type="EMBL" id="UHBY01000003">
    <property type="protein sequence ID" value="SUL33288.1"/>
    <property type="molecule type" value="Genomic_DNA"/>
</dbReference>
<dbReference type="Proteomes" id="UP000254224">
    <property type="component" value="Unassembled WGS sequence"/>
</dbReference>
<evidence type="ECO:0000313" key="5">
    <source>
        <dbReference type="Proteomes" id="UP000254224"/>
    </source>
</evidence>
<evidence type="ECO:0000313" key="4">
    <source>
        <dbReference type="Proteomes" id="UP000254116"/>
    </source>
</evidence>